<name>A0A427AC08_ENSVE</name>
<sequence>MRTTPRPATYKPLAPPAPSCASLPKKLTREELRDRSAKGLWWHCNELWSRNHHCKKGKLSMIEPIEESEEDDLEPEEENTKEDPQLTDCLTHTLAGHVNPQAMKDEESLKQQSVTILIKTRSPNDLINGKVKPVTLHGKCGSEEKTQCLEKFATSTGSSRFHPTRLYDLRMLILQEEPLAHIRLYCYPHPQRAEAKRII</sequence>
<evidence type="ECO:0000313" key="3">
    <source>
        <dbReference type="Proteomes" id="UP000287651"/>
    </source>
</evidence>
<gene>
    <name evidence="2" type="ORF">B296_00008065</name>
</gene>
<feature type="region of interest" description="Disordered" evidence="1">
    <location>
        <begin position="1"/>
        <end position="22"/>
    </location>
</feature>
<reference evidence="2 3" key="1">
    <citation type="journal article" date="2014" name="Agronomy (Basel)">
        <title>A Draft Genome Sequence for Ensete ventricosum, the Drought-Tolerant Tree Against Hunger.</title>
        <authorList>
            <person name="Harrison J."/>
            <person name="Moore K.A."/>
            <person name="Paszkiewicz K."/>
            <person name="Jones T."/>
            <person name="Grant M."/>
            <person name="Ambacheew D."/>
            <person name="Muzemil S."/>
            <person name="Studholme D.J."/>
        </authorList>
    </citation>
    <scope>NUCLEOTIDE SEQUENCE [LARGE SCALE GENOMIC DNA]</scope>
</reference>
<dbReference type="EMBL" id="AMZH03002988">
    <property type="protein sequence ID" value="RRT73778.1"/>
    <property type="molecule type" value="Genomic_DNA"/>
</dbReference>
<evidence type="ECO:0000256" key="1">
    <source>
        <dbReference type="SAM" id="MobiDB-lite"/>
    </source>
</evidence>
<protein>
    <submittedName>
        <fullName evidence="2">Uncharacterized protein</fullName>
    </submittedName>
</protein>
<dbReference type="AlphaFoldDB" id="A0A427AC08"/>
<proteinExistence type="predicted"/>
<evidence type="ECO:0000313" key="2">
    <source>
        <dbReference type="EMBL" id="RRT73778.1"/>
    </source>
</evidence>
<comment type="caution">
    <text evidence="2">The sequence shown here is derived from an EMBL/GenBank/DDBJ whole genome shotgun (WGS) entry which is preliminary data.</text>
</comment>
<organism evidence="2 3">
    <name type="scientific">Ensete ventricosum</name>
    <name type="common">Abyssinian banana</name>
    <name type="synonym">Musa ensete</name>
    <dbReference type="NCBI Taxonomy" id="4639"/>
    <lineage>
        <taxon>Eukaryota</taxon>
        <taxon>Viridiplantae</taxon>
        <taxon>Streptophyta</taxon>
        <taxon>Embryophyta</taxon>
        <taxon>Tracheophyta</taxon>
        <taxon>Spermatophyta</taxon>
        <taxon>Magnoliopsida</taxon>
        <taxon>Liliopsida</taxon>
        <taxon>Zingiberales</taxon>
        <taxon>Musaceae</taxon>
        <taxon>Ensete</taxon>
    </lineage>
</organism>
<dbReference type="Proteomes" id="UP000287651">
    <property type="component" value="Unassembled WGS sequence"/>
</dbReference>
<accession>A0A427AC08</accession>